<organism evidence="1 2">
    <name type="scientific">Candidatus Amesbacteria bacterium GW2011_GWC2_47_8</name>
    <dbReference type="NCBI Taxonomy" id="1618367"/>
    <lineage>
        <taxon>Bacteria</taxon>
        <taxon>Candidatus Amesiibacteriota</taxon>
    </lineage>
</organism>
<reference evidence="1 2" key="1">
    <citation type="journal article" date="2015" name="Nature">
        <title>rRNA introns, odd ribosomes, and small enigmatic genomes across a large radiation of phyla.</title>
        <authorList>
            <person name="Brown C.T."/>
            <person name="Hug L.A."/>
            <person name="Thomas B.C."/>
            <person name="Sharon I."/>
            <person name="Castelle C.J."/>
            <person name="Singh A."/>
            <person name="Wilkins M.J."/>
            <person name="Williams K.H."/>
            <person name="Banfield J.F."/>
        </authorList>
    </citation>
    <scope>NUCLEOTIDE SEQUENCE [LARGE SCALE GENOMIC DNA]</scope>
</reference>
<dbReference type="EMBL" id="LCOT01000008">
    <property type="protein sequence ID" value="KKU83992.1"/>
    <property type="molecule type" value="Genomic_DNA"/>
</dbReference>
<comment type="caution">
    <text evidence="1">The sequence shown here is derived from an EMBL/GenBank/DDBJ whole genome shotgun (WGS) entry which is preliminary data.</text>
</comment>
<name>A0A0G1TQ75_9BACT</name>
<dbReference type="Proteomes" id="UP000034265">
    <property type="component" value="Unassembled WGS sequence"/>
</dbReference>
<proteinExistence type="predicted"/>
<dbReference type="AlphaFoldDB" id="A0A0G1TQ75"/>
<gene>
    <name evidence="1" type="ORF">UY11_C0008G0005</name>
</gene>
<accession>A0A0G1TQ75</accession>
<evidence type="ECO:0000313" key="2">
    <source>
        <dbReference type="Proteomes" id="UP000034265"/>
    </source>
</evidence>
<sequence>MLLENPIYTNLKTFFVLSCGFLVLAERLLREPQIAITNSLSNASGGLAIGIVAGTIYNVTEKYSPLILCVAAGLYATSRKNFSQIGE</sequence>
<evidence type="ECO:0000313" key="1">
    <source>
        <dbReference type="EMBL" id="KKU83992.1"/>
    </source>
</evidence>
<protein>
    <submittedName>
        <fullName evidence="1">Uncharacterized protein</fullName>
    </submittedName>
</protein>